<dbReference type="AlphaFoldDB" id="A0A6P2DHF6"/>
<keyword evidence="3" id="KW-1185">Reference proteome</keyword>
<feature type="region of interest" description="Disordered" evidence="1">
    <location>
        <begin position="1"/>
        <end position="59"/>
    </location>
</feature>
<feature type="compositionally biased region" description="Low complexity" evidence="1">
    <location>
        <begin position="7"/>
        <end position="32"/>
    </location>
</feature>
<protein>
    <submittedName>
        <fullName evidence="2">Uncharacterized protein</fullName>
    </submittedName>
</protein>
<accession>A0A6P2DHF6</accession>
<evidence type="ECO:0000313" key="3">
    <source>
        <dbReference type="Proteomes" id="UP000464178"/>
    </source>
</evidence>
<sequence>MADQKNRGGQKQGNQNPQQSEQAQGTATQGAAERSDPDKRRDQQSNPDDASRQPTDRTR</sequence>
<name>A0A6P2DHF6_9BACT</name>
<organism evidence="2 3">
    <name type="scientific">Gemmata massiliana</name>
    <dbReference type="NCBI Taxonomy" id="1210884"/>
    <lineage>
        <taxon>Bacteria</taxon>
        <taxon>Pseudomonadati</taxon>
        <taxon>Planctomycetota</taxon>
        <taxon>Planctomycetia</taxon>
        <taxon>Gemmatales</taxon>
        <taxon>Gemmataceae</taxon>
        <taxon>Gemmata</taxon>
    </lineage>
</organism>
<gene>
    <name evidence="2" type="ORF">SOIL9_81210</name>
</gene>
<dbReference type="RefSeq" id="WP_162672222.1">
    <property type="nucleotide sequence ID" value="NZ_LR593886.1"/>
</dbReference>
<evidence type="ECO:0000256" key="1">
    <source>
        <dbReference type="SAM" id="MobiDB-lite"/>
    </source>
</evidence>
<feature type="compositionally biased region" description="Basic and acidic residues" evidence="1">
    <location>
        <begin position="33"/>
        <end position="59"/>
    </location>
</feature>
<reference evidence="2 3" key="1">
    <citation type="submission" date="2019-05" db="EMBL/GenBank/DDBJ databases">
        <authorList>
            <consortium name="Science for Life Laboratories"/>
        </authorList>
    </citation>
    <scope>NUCLEOTIDE SEQUENCE [LARGE SCALE GENOMIC DNA]</scope>
    <source>
        <strain evidence="2">Soil9</strain>
    </source>
</reference>
<proteinExistence type="predicted"/>
<dbReference type="EMBL" id="LR593886">
    <property type="protein sequence ID" value="VTS00626.1"/>
    <property type="molecule type" value="Genomic_DNA"/>
</dbReference>
<dbReference type="KEGG" id="gms:SOIL9_81210"/>
<evidence type="ECO:0000313" key="2">
    <source>
        <dbReference type="EMBL" id="VTS00626.1"/>
    </source>
</evidence>
<dbReference type="Proteomes" id="UP000464178">
    <property type="component" value="Chromosome"/>
</dbReference>